<dbReference type="Proteomes" id="UP000078343">
    <property type="component" value="Unassembled WGS sequence"/>
</dbReference>
<dbReference type="AlphaFoldDB" id="A0A178ZEP6"/>
<evidence type="ECO:0000313" key="2">
    <source>
        <dbReference type="EMBL" id="OAP58259.1"/>
    </source>
</evidence>
<dbReference type="GeneID" id="30011517"/>
<keyword evidence="3" id="KW-1185">Reference proteome</keyword>
<dbReference type="OrthoDB" id="4144665at2759"/>
<evidence type="ECO:0000313" key="3">
    <source>
        <dbReference type="Proteomes" id="UP000078343"/>
    </source>
</evidence>
<accession>A0A178ZEP6</accession>
<proteinExistence type="predicted"/>
<protein>
    <submittedName>
        <fullName evidence="2">Uncharacterized protein</fullName>
    </submittedName>
</protein>
<organism evidence="2 3">
    <name type="scientific">Fonsecaea erecta</name>
    <dbReference type="NCBI Taxonomy" id="1367422"/>
    <lineage>
        <taxon>Eukaryota</taxon>
        <taxon>Fungi</taxon>
        <taxon>Dikarya</taxon>
        <taxon>Ascomycota</taxon>
        <taxon>Pezizomycotina</taxon>
        <taxon>Eurotiomycetes</taxon>
        <taxon>Chaetothyriomycetidae</taxon>
        <taxon>Chaetothyriales</taxon>
        <taxon>Herpotrichiellaceae</taxon>
        <taxon>Fonsecaea</taxon>
    </lineage>
</organism>
<feature type="region of interest" description="Disordered" evidence="1">
    <location>
        <begin position="1"/>
        <end position="78"/>
    </location>
</feature>
<evidence type="ECO:0000256" key="1">
    <source>
        <dbReference type="SAM" id="MobiDB-lite"/>
    </source>
</evidence>
<sequence length="287" mass="32301">MVPPSPKRPRLLPRDSFEIPHYPQAVFSRPETPMGESARDSVWPTPDPESPQPAELEASQPSPQAQAIVGPTSRPDSVTTQSAYDIFTDEQCEKILWLALHGVPSPIVARVVYRDIPKPKYDRRWQHVVDIDKKLQRLIVELATGRDKTQAADELVEHLLQQGDRLNWSPYLLQQAAGFMNTPGDEATQTQVSRNCATERIALSKWRSAHGDENAVPPSTGKSKKENLAFRGYIREGMEREVMEQLGYRGDSHEAERALMKKRLLEIRELGKLPARLMEVGIAALTP</sequence>
<dbReference type="EMBL" id="LVYI01000006">
    <property type="protein sequence ID" value="OAP58259.1"/>
    <property type="molecule type" value="Genomic_DNA"/>
</dbReference>
<dbReference type="RefSeq" id="XP_018691626.1">
    <property type="nucleotide sequence ID" value="XM_018838858.1"/>
</dbReference>
<comment type="caution">
    <text evidence="2">The sequence shown here is derived from an EMBL/GenBank/DDBJ whole genome shotgun (WGS) entry which is preliminary data.</text>
</comment>
<name>A0A178ZEP6_9EURO</name>
<reference evidence="2 3" key="1">
    <citation type="submission" date="2016-04" db="EMBL/GenBank/DDBJ databases">
        <title>Draft genome of Fonsecaea erecta CBS 125763.</title>
        <authorList>
            <person name="Weiss V.A."/>
            <person name="Vicente V.A."/>
            <person name="Raittz R.T."/>
            <person name="Moreno L.F."/>
            <person name="De Souza E.M."/>
            <person name="Pedrosa F.O."/>
            <person name="Steffens M.B."/>
            <person name="Faoro H."/>
            <person name="Tadra-Sfeir M.Z."/>
            <person name="Najafzadeh M.J."/>
            <person name="Felipe M.S."/>
            <person name="Teixeira M."/>
            <person name="Sun J."/>
            <person name="Xi L."/>
            <person name="Gomes R."/>
            <person name="De Azevedo C.M."/>
            <person name="Salgado C.G."/>
            <person name="Da Silva M.B."/>
            <person name="Nascimento M.F."/>
            <person name="Queiroz-Telles F."/>
            <person name="Attili D.S."/>
            <person name="Gorbushina A."/>
        </authorList>
    </citation>
    <scope>NUCLEOTIDE SEQUENCE [LARGE SCALE GENOMIC DNA]</scope>
    <source>
        <strain evidence="2 3">CBS 125763</strain>
    </source>
</reference>
<gene>
    <name evidence="2" type="ORF">AYL99_07349</name>
</gene>